<evidence type="ECO:0000313" key="3">
    <source>
        <dbReference type="Proteomes" id="UP000481153"/>
    </source>
</evidence>
<protein>
    <recommendedName>
        <fullName evidence="1">PH domain-containing protein</fullName>
    </recommendedName>
</protein>
<accession>A0A6G0WH57</accession>
<dbReference type="VEuPathDB" id="FungiDB:AeMF1_013632"/>
<reference evidence="2 3" key="1">
    <citation type="submission" date="2019-07" db="EMBL/GenBank/DDBJ databases">
        <title>Genomics analysis of Aphanomyces spp. identifies a new class of oomycete effector associated with host adaptation.</title>
        <authorList>
            <person name="Gaulin E."/>
        </authorList>
    </citation>
    <scope>NUCLEOTIDE SEQUENCE [LARGE SCALE GENOMIC DNA]</scope>
    <source>
        <strain evidence="2 3">ATCC 201684</strain>
    </source>
</reference>
<evidence type="ECO:0000259" key="1">
    <source>
        <dbReference type="PROSITE" id="PS50003"/>
    </source>
</evidence>
<dbReference type="Proteomes" id="UP000481153">
    <property type="component" value="Unassembled WGS sequence"/>
</dbReference>
<dbReference type="EMBL" id="VJMJ01000214">
    <property type="protein sequence ID" value="KAF0726500.1"/>
    <property type="molecule type" value="Genomic_DNA"/>
</dbReference>
<dbReference type="InterPro" id="IPR001849">
    <property type="entry name" value="PH_domain"/>
</dbReference>
<dbReference type="Pfam" id="PF00169">
    <property type="entry name" value="PH"/>
    <property type="match status" value="1"/>
</dbReference>
<keyword evidence="3" id="KW-1185">Reference proteome</keyword>
<feature type="domain" description="PH" evidence="1">
    <location>
        <begin position="5"/>
        <end position="115"/>
    </location>
</feature>
<name>A0A6G0WH57_9STRA</name>
<proteinExistence type="predicted"/>
<dbReference type="SMART" id="SM00233">
    <property type="entry name" value="PH"/>
    <property type="match status" value="1"/>
</dbReference>
<comment type="caution">
    <text evidence="2">The sequence shown here is derived from an EMBL/GenBank/DDBJ whole genome shotgun (WGS) entry which is preliminary data.</text>
</comment>
<dbReference type="InterPro" id="IPR051707">
    <property type="entry name" value="PI-Interact_SigTrans_Reg"/>
</dbReference>
<dbReference type="PROSITE" id="PS50003">
    <property type="entry name" value="PH_DOMAIN"/>
    <property type="match status" value="1"/>
</dbReference>
<evidence type="ECO:0000313" key="2">
    <source>
        <dbReference type="EMBL" id="KAF0726500.1"/>
    </source>
</evidence>
<gene>
    <name evidence="2" type="ORF">Ae201684_015268</name>
</gene>
<organism evidence="2 3">
    <name type="scientific">Aphanomyces euteiches</name>
    <dbReference type="NCBI Taxonomy" id="100861"/>
    <lineage>
        <taxon>Eukaryota</taxon>
        <taxon>Sar</taxon>
        <taxon>Stramenopiles</taxon>
        <taxon>Oomycota</taxon>
        <taxon>Saprolegniomycetes</taxon>
        <taxon>Saprolegniales</taxon>
        <taxon>Verrucalvaceae</taxon>
        <taxon>Aphanomyces</taxon>
    </lineage>
</organism>
<dbReference type="SUPFAM" id="SSF50729">
    <property type="entry name" value="PH domain-like"/>
    <property type="match status" value="1"/>
</dbReference>
<dbReference type="Gene3D" id="2.30.29.30">
    <property type="entry name" value="Pleckstrin-homology domain (PH domain)/Phosphotyrosine-binding domain (PTB)"/>
    <property type="match status" value="1"/>
</dbReference>
<dbReference type="AlphaFoldDB" id="A0A6G0WH57"/>
<sequence>MLYTDCLKAGTLFKKGSGGGCFLSRRNWKPRYFCLTSQSLAYYEHQDGRQKGHVDLSTCVESDLEIMPLDCMKTGRSAATNWRLAIKTPKRRLVIATATEKEMNEWAAAIYSVLRDNELRAAKLKSCIVLRAMSHRQDVQLR</sequence>
<dbReference type="PANTHER" id="PTHR14336">
    <property type="entry name" value="TANDEM PH DOMAIN CONTAINING PROTEIN"/>
    <property type="match status" value="1"/>
</dbReference>
<dbReference type="InterPro" id="IPR011993">
    <property type="entry name" value="PH-like_dom_sf"/>
</dbReference>
<dbReference type="PANTHER" id="PTHR14336:SF8">
    <property type="entry name" value="PROTEIN OPY1"/>
    <property type="match status" value="1"/>
</dbReference>